<protein>
    <recommendedName>
        <fullName evidence="3">ACT domain-containing protein</fullName>
    </recommendedName>
</protein>
<sequence>MWESLKYKFEKYPARMNVASKMIELGLRAGKDHKIYCNDLKISDMALANAANVDRKAVKQTTDFILNDEKLANIFENILPAGTLLKNIAKNLGLGVIEIEVGDENIGILSVASKLISEEKISIRQAYATDIQLEESPTLTIITEENVPGELIKKLLKIKGVTRVSVY</sequence>
<dbReference type="InterPro" id="IPR014424">
    <property type="entry name" value="UCP004897_ACT"/>
</dbReference>
<keyword evidence="2" id="KW-1185">Reference proteome</keyword>
<evidence type="ECO:0000313" key="1">
    <source>
        <dbReference type="EMBL" id="RBQ23420.1"/>
    </source>
</evidence>
<name>A0A366MCK0_9EURY</name>
<accession>A0A366MCK0</accession>
<dbReference type="EMBL" id="NIZT01000025">
    <property type="protein sequence ID" value="RBQ23420.1"/>
    <property type="molecule type" value="Genomic_DNA"/>
</dbReference>
<reference evidence="1 2" key="1">
    <citation type="submission" date="2018-06" db="EMBL/GenBank/DDBJ databases">
        <title>Genomic insight into two independent archaeal endosymbiosis events.</title>
        <authorList>
            <person name="Lind A.E."/>
            <person name="Lewis W.H."/>
            <person name="Spang A."/>
            <person name="Guy L."/>
            <person name="Embley M.T."/>
            <person name="Ettema T.J.G."/>
        </authorList>
    </citation>
    <scope>NUCLEOTIDE SEQUENCE [LARGE SCALE GENOMIC DNA]</scope>
    <source>
        <strain evidence="1">NOE</strain>
    </source>
</reference>
<organism evidence="1 2">
    <name type="scientific">Candidatus Methanobinarius endosymbioticus</name>
    <dbReference type="NCBI Taxonomy" id="2006182"/>
    <lineage>
        <taxon>Archaea</taxon>
        <taxon>Methanobacteriati</taxon>
        <taxon>Methanobacteriota</taxon>
        <taxon>Methanomada group</taxon>
        <taxon>Methanobacteria</taxon>
        <taxon>Methanobacteriales</taxon>
        <taxon>Methanobacteriaceae</taxon>
        <taxon>Candidatus Methanobinarius</taxon>
    </lineage>
</organism>
<comment type="caution">
    <text evidence="1">The sequence shown here is derived from an EMBL/GenBank/DDBJ whole genome shotgun (WGS) entry which is preliminary data.</text>
</comment>
<gene>
    <name evidence="1" type="ORF">ALNOE001_10010</name>
</gene>
<proteinExistence type="predicted"/>
<dbReference type="InterPro" id="IPR045865">
    <property type="entry name" value="ACT-like_dom_sf"/>
</dbReference>
<evidence type="ECO:0008006" key="3">
    <source>
        <dbReference type="Google" id="ProtNLM"/>
    </source>
</evidence>
<dbReference type="Proteomes" id="UP000253099">
    <property type="component" value="Unassembled WGS sequence"/>
</dbReference>
<dbReference type="SUPFAM" id="SSF55021">
    <property type="entry name" value="ACT-like"/>
    <property type="match status" value="1"/>
</dbReference>
<evidence type="ECO:0000313" key="2">
    <source>
        <dbReference type="Proteomes" id="UP000253099"/>
    </source>
</evidence>
<dbReference type="AlphaFoldDB" id="A0A366MCK0"/>
<dbReference type="PIRSF" id="PIRSF004897">
    <property type="entry name" value="UCP004897_ACT"/>
    <property type="match status" value="1"/>
</dbReference>